<keyword evidence="3" id="KW-0233">DNA recombination</keyword>
<organism evidence="7 8">
    <name type="scientific">Pontibacter virosus</name>
    <dbReference type="NCBI Taxonomy" id="1765052"/>
    <lineage>
        <taxon>Bacteria</taxon>
        <taxon>Pseudomonadati</taxon>
        <taxon>Bacteroidota</taxon>
        <taxon>Cytophagia</taxon>
        <taxon>Cytophagales</taxon>
        <taxon>Hymenobacteraceae</taxon>
        <taxon>Pontibacter</taxon>
    </lineage>
</organism>
<dbReference type="InterPro" id="IPR011010">
    <property type="entry name" value="DNA_brk_join_enz"/>
</dbReference>
<dbReference type="InterPro" id="IPR050090">
    <property type="entry name" value="Tyrosine_recombinase_XerCD"/>
</dbReference>
<evidence type="ECO:0000259" key="4">
    <source>
        <dbReference type="Pfam" id="PF00589"/>
    </source>
</evidence>
<feature type="domain" description="Arm DNA-binding" evidence="6">
    <location>
        <begin position="15"/>
        <end position="88"/>
    </location>
</feature>
<dbReference type="InterPro" id="IPR025269">
    <property type="entry name" value="SAM-like_dom"/>
</dbReference>
<dbReference type="OrthoDB" id="1094492at2"/>
<dbReference type="Pfam" id="PF17293">
    <property type="entry name" value="Arm-DNA-bind_5"/>
    <property type="match status" value="1"/>
</dbReference>
<dbReference type="Pfam" id="PF13102">
    <property type="entry name" value="Phage_int_SAM_5"/>
    <property type="match status" value="1"/>
</dbReference>
<dbReference type="InterPro" id="IPR010998">
    <property type="entry name" value="Integrase_recombinase_N"/>
</dbReference>
<comment type="similarity">
    <text evidence="1">Belongs to the 'phage' integrase family.</text>
</comment>
<dbReference type="AlphaFoldDB" id="A0A2U1B3L1"/>
<feature type="domain" description="Tyr recombinase" evidence="4">
    <location>
        <begin position="270"/>
        <end position="416"/>
    </location>
</feature>
<dbReference type="PANTHER" id="PTHR30349">
    <property type="entry name" value="PHAGE INTEGRASE-RELATED"/>
    <property type="match status" value="1"/>
</dbReference>
<evidence type="ECO:0000256" key="3">
    <source>
        <dbReference type="ARBA" id="ARBA00023172"/>
    </source>
</evidence>
<accession>A0A2U1B3L1</accession>
<dbReference type="SUPFAM" id="SSF56349">
    <property type="entry name" value="DNA breaking-rejoining enzymes"/>
    <property type="match status" value="1"/>
</dbReference>
<dbReference type="Pfam" id="PF00589">
    <property type="entry name" value="Phage_integrase"/>
    <property type="match status" value="1"/>
</dbReference>
<comment type="caution">
    <text evidence="7">The sequence shown here is derived from an EMBL/GenBank/DDBJ whole genome shotgun (WGS) entry which is preliminary data.</text>
</comment>
<evidence type="ECO:0000313" key="7">
    <source>
        <dbReference type="EMBL" id="PVY43269.1"/>
    </source>
</evidence>
<evidence type="ECO:0000259" key="6">
    <source>
        <dbReference type="Pfam" id="PF17293"/>
    </source>
</evidence>
<dbReference type="GO" id="GO:0006310">
    <property type="term" value="P:DNA recombination"/>
    <property type="evidence" value="ECO:0007669"/>
    <property type="project" value="UniProtKB-KW"/>
</dbReference>
<dbReference type="Gene3D" id="1.10.443.10">
    <property type="entry name" value="Intergrase catalytic core"/>
    <property type="match status" value="1"/>
</dbReference>
<evidence type="ECO:0000259" key="5">
    <source>
        <dbReference type="Pfam" id="PF13102"/>
    </source>
</evidence>
<dbReference type="Proteomes" id="UP000245466">
    <property type="component" value="Unassembled WGS sequence"/>
</dbReference>
<dbReference type="GO" id="GO:0015074">
    <property type="term" value="P:DNA integration"/>
    <property type="evidence" value="ECO:0007669"/>
    <property type="project" value="InterPro"/>
</dbReference>
<dbReference type="Gene3D" id="1.10.150.130">
    <property type="match status" value="1"/>
</dbReference>
<keyword evidence="2" id="KW-0238">DNA-binding</keyword>
<dbReference type="InterPro" id="IPR035386">
    <property type="entry name" value="Arm-DNA-bind_5"/>
</dbReference>
<dbReference type="EMBL" id="QEKI01000002">
    <property type="protein sequence ID" value="PVY43269.1"/>
    <property type="molecule type" value="Genomic_DNA"/>
</dbReference>
<keyword evidence="8" id="KW-1185">Reference proteome</keyword>
<name>A0A2U1B3L1_9BACT</name>
<dbReference type="PANTHER" id="PTHR30349:SF64">
    <property type="entry name" value="PROPHAGE INTEGRASE INTD-RELATED"/>
    <property type="match status" value="1"/>
</dbReference>
<proteinExistence type="inferred from homology"/>
<dbReference type="InterPro" id="IPR002104">
    <property type="entry name" value="Integrase_catalytic"/>
</dbReference>
<sequence length="429" mass="49230">MFDYSDNGVTLTTVLDTRRDTKEGLYPVKVRVTYRRKQKYYATGKTMSQEDWDKLPATKSKTLIDIRREIQVTTDKVKDQVKDLIKQDIFSFDNLNSRLGKGLSSTLNVSFIAKVEELQESGKVSTADWYRYTLRSILLFEHNEIDPKLLKGDKFRDTALAWGNRVAFSQITITWLKHYEKHLLKLEKSYTTISMYMRALQVIMNEAKAAGIIKASQHPFGKGKYEIPQHEGRNIALAIAEIGKIVKYECETNTIKMCRDIWFFSYLCNGANITDICKLRYSNVRNGEICFYRQKTVAKAKKKKLIHAFVTPEMQTIIDTWGNKYSGLDTFLFPFLKGGESPEAERRIIKNITKLMNDKMKAIGEKLGIGNISTYTARHSYASVLKRSGANIAFISESLGHNDLKTTENYLASFEQEERVKNAALLTNF</sequence>
<feature type="domain" description="Phage integrase SAM-like" evidence="5">
    <location>
        <begin position="113"/>
        <end position="222"/>
    </location>
</feature>
<dbReference type="InterPro" id="IPR013762">
    <property type="entry name" value="Integrase-like_cat_sf"/>
</dbReference>
<evidence type="ECO:0000256" key="2">
    <source>
        <dbReference type="ARBA" id="ARBA00023125"/>
    </source>
</evidence>
<dbReference type="RefSeq" id="WP_116542280.1">
    <property type="nucleotide sequence ID" value="NZ_QEKI01000002.1"/>
</dbReference>
<gene>
    <name evidence="7" type="ORF">C8E01_102448</name>
</gene>
<evidence type="ECO:0000256" key="1">
    <source>
        <dbReference type="ARBA" id="ARBA00008857"/>
    </source>
</evidence>
<evidence type="ECO:0000313" key="8">
    <source>
        <dbReference type="Proteomes" id="UP000245466"/>
    </source>
</evidence>
<protein>
    <submittedName>
        <fullName evidence="7">Phage integrase family protein</fullName>
    </submittedName>
</protein>
<reference evidence="7 8" key="1">
    <citation type="submission" date="2018-04" db="EMBL/GenBank/DDBJ databases">
        <title>Genomic Encyclopedia of Type Strains, Phase IV (KMG-IV): sequencing the most valuable type-strain genomes for metagenomic binning, comparative biology and taxonomic classification.</title>
        <authorList>
            <person name="Goeker M."/>
        </authorList>
    </citation>
    <scope>NUCLEOTIDE SEQUENCE [LARGE SCALE GENOMIC DNA]</scope>
    <source>
        <strain evidence="7 8">DSM 100231</strain>
    </source>
</reference>
<dbReference type="GO" id="GO:0003677">
    <property type="term" value="F:DNA binding"/>
    <property type="evidence" value="ECO:0007669"/>
    <property type="project" value="UniProtKB-KW"/>
</dbReference>